<dbReference type="EMBL" id="LAZR01018213">
    <property type="protein sequence ID" value="KKL97245.1"/>
    <property type="molecule type" value="Genomic_DNA"/>
</dbReference>
<keyword evidence="2" id="KW-0479">Metal-binding</keyword>
<dbReference type="Gene3D" id="3.40.140.10">
    <property type="entry name" value="Cytidine Deaminase, domain 2"/>
    <property type="match status" value="1"/>
</dbReference>
<dbReference type="Pfam" id="PF00383">
    <property type="entry name" value="dCMP_cyt_deam_1"/>
    <property type="match status" value="1"/>
</dbReference>
<dbReference type="GO" id="GO:0008270">
    <property type="term" value="F:zinc ion binding"/>
    <property type="evidence" value="ECO:0007669"/>
    <property type="project" value="InterPro"/>
</dbReference>
<sequence length="155" mass="17099">MLDLVASRSTCARRAVAAILTDGAGRVLATGYNGVPRGMPHCIDVPCPGADQPSGMGLDLCEAIHAEQNALLQCHRLDLARVLYCSVVPCYPCAKLIVNTQIHRVVVKEDYASAHWERTLKIFRWRNLHIKMGNMFWSYEKGAWMSNDAVTGSAL</sequence>
<protein>
    <recommendedName>
        <fullName evidence="5">CMP/dCMP-type deaminase domain-containing protein</fullName>
    </recommendedName>
</protein>
<proteinExistence type="inferred from homology"/>
<dbReference type="PROSITE" id="PS00903">
    <property type="entry name" value="CYT_DCMP_DEAMINASES_1"/>
    <property type="match status" value="1"/>
</dbReference>
<evidence type="ECO:0000256" key="1">
    <source>
        <dbReference type="ARBA" id="ARBA00006576"/>
    </source>
</evidence>
<name>A0A0F9ITZ6_9ZZZZ</name>
<dbReference type="GO" id="GO:0005737">
    <property type="term" value="C:cytoplasm"/>
    <property type="evidence" value="ECO:0007669"/>
    <property type="project" value="TreeGrafter"/>
</dbReference>
<keyword evidence="3" id="KW-0378">Hydrolase</keyword>
<evidence type="ECO:0000256" key="2">
    <source>
        <dbReference type="ARBA" id="ARBA00022723"/>
    </source>
</evidence>
<dbReference type="PROSITE" id="PS51747">
    <property type="entry name" value="CYT_DCMP_DEAMINASES_2"/>
    <property type="match status" value="1"/>
</dbReference>
<dbReference type="InterPro" id="IPR002125">
    <property type="entry name" value="CMP_dCMP_dom"/>
</dbReference>
<dbReference type="GO" id="GO:0004132">
    <property type="term" value="F:dCMP deaminase activity"/>
    <property type="evidence" value="ECO:0007669"/>
    <property type="project" value="TreeGrafter"/>
</dbReference>
<dbReference type="InterPro" id="IPR016192">
    <property type="entry name" value="APOBEC/CMP_deaminase_Zn-bd"/>
</dbReference>
<dbReference type="InterPro" id="IPR016193">
    <property type="entry name" value="Cytidine_deaminase-like"/>
</dbReference>
<dbReference type="PANTHER" id="PTHR11086:SF18">
    <property type="entry name" value="DEOXYCYTIDYLATE DEAMINASE"/>
    <property type="match status" value="1"/>
</dbReference>
<gene>
    <name evidence="6" type="ORF">LCGC14_1836400</name>
</gene>
<accession>A0A0F9ITZ6</accession>
<organism evidence="6">
    <name type="scientific">marine sediment metagenome</name>
    <dbReference type="NCBI Taxonomy" id="412755"/>
    <lineage>
        <taxon>unclassified sequences</taxon>
        <taxon>metagenomes</taxon>
        <taxon>ecological metagenomes</taxon>
    </lineage>
</organism>
<evidence type="ECO:0000259" key="5">
    <source>
        <dbReference type="PROSITE" id="PS51747"/>
    </source>
</evidence>
<keyword evidence="4" id="KW-0862">Zinc</keyword>
<evidence type="ECO:0000256" key="4">
    <source>
        <dbReference type="ARBA" id="ARBA00022833"/>
    </source>
</evidence>
<evidence type="ECO:0000256" key="3">
    <source>
        <dbReference type="ARBA" id="ARBA00022801"/>
    </source>
</evidence>
<dbReference type="AlphaFoldDB" id="A0A0F9ITZ6"/>
<dbReference type="PANTHER" id="PTHR11086">
    <property type="entry name" value="DEOXYCYTIDYLATE DEAMINASE-RELATED"/>
    <property type="match status" value="1"/>
</dbReference>
<dbReference type="SUPFAM" id="SSF53927">
    <property type="entry name" value="Cytidine deaminase-like"/>
    <property type="match status" value="1"/>
</dbReference>
<evidence type="ECO:0000313" key="6">
    <source>
        <dbReference type="EMBL" id="KKL97245.1"/>
    </source>
</evidence>
<comment type="similarity">
    <text evidence="1">Belongs to the cytidine and deoxycytidylate deaminase family.</text>
</comment>
<comment type="caution">
    <text evidence="6">The sequence shown here is derived from an EMBL/GenBank/DDBJ whole genome shotgun (WGS) entry which is preliminary data.</text>
</comment>
<dbReference type="InterPro" id="IPR015517">
    <property type="entry name" value="dCMP_deaminase-rel"/>
</dbReference>
<feature type="domain" description="CMP/dCMP-type deaminase" evidence="5">
    <location>
        <begin position="1"/>
        <end position="127"/>
    </location>
</feature>
<reference evidence="6" key="1">
    <citation type="journal article" date="2015" name="Nature">
        <title>Complex archaea that bridge the gap between prokaryotes and eukaryotes.</title>
        <authorList>
            <person name="Spang A."/>
            <person name="Saw J.H."/>
            <person name="Jorgensen S.L."/>
            <person name="Zaremba-Niedzwiedzka K."/>
            <person name="Martijn J."/>
            <person name="Lind A.E."/>
            <person name="van Eijk R."/>
            <person name="Schleper C."/>
            <person name="Guy L."/>
            <person name="Ettema T.J."/>
        </authorList>
    </citation>
    <scope>NUCLEOTIDE SEQUENCE</scope>
</reference>